<sequence length="712" mass="74042">MLGRLATAALGRTPGLAARPAFTAARRRYHLPNSGVQVSGAVRAALAEGGPVVALESTIITHGMPFPQNLETALQVEAIVRQNGAVPATVAVLDGHVRVGLDDAELERLARIGMAATKTSRRDMALVAARGLAGATTVSATMIAAHKANIKVFVTGGIGGVHRGGESSMDVSADLTELGRTPVAVVSAGVKSILDIGRTLEYLETQGVTVVSYGDSDEFPSFYTRQSGFKSMANLATPEECATLIYANASLGLGSGMVIAVPIPEKDAFPHPQKVEQVIQDAVLEGERLGIRGKDITPFILDKVKSLTAGSSLAANISLVKNNARVGSQIAVALSRLSSRTGGASSARRIHDGFNAGRPLIVGGTVLDITAKFDDSTPKSAILRTSSPGTVFQSLGGVGRNVAEACQRAGGRPVFVSAVGDDRIGQLVLSSLQKAGLSTECVDVVPGAGTATYNAVLHGDGELLAAVADMRVHDRILERSSIADHIQQARPPVVCVDGNLAPSAIAGIARICAASGTPLCFEPTSVIKSRRVFELTDSELAAIQIITPNADELVAMSEALDRRGVPGGIEAPSAMYSTVQKHAWNLLRAFPLVILKLGRDGVFVARRTPIDSLAALASPDAVRHRGYVWTFDHLEPTKRLENAVSVTGAGDSLVGVLIAGLSPLFARASNLDGITNASIARIVRSGMRAAELSLGSQDAISSDITPNIFGST</sequence>
<dbReference type="Gene3D" id="3.40.1190.20">
    <property type="match status" value="1"/>
</dbReference>
<dbReference type="Pfam" id="PF04227">
    <property type="entry name" value="Indigoidine_A"/>
    <property type="match status" value="1"/>
</dbReference>
<dbReference type="HAMAP" id="MF_01876">
    <property type="entry name" value="PsiMP_glycosidase"/>
    <property type="match status" value="1"/>
</dbReference>
<proteinExistence type="inferred from homology"/>
<keyword evidence="4" id="KW-0456">Lyase</keyword>
<feature type="domain" description="Carbohydrate kinase PfkB" evidence="6">
    <location>
        <begin position="388"/>
        <end position="702"/>
    </location>
</feature>
<name>A0ABR4MY85_9FUNG</name>
<keyword evidence="1" id="KW-0479">Metal-binding</keyword>
<comment type="caution">
    <text evidence="7">The sequence shown here is derived from an EMBL/GenBank/DDBJ whole genome shotgun (WGS) entry which is preliminary data.</text>
</comment>
<organism evidence="7 8">
    <name type="scientific">Polyrhizophydium stewartii</name>
    <dbReference type="NCBI Taxonomy" id="2732419"/>
    <lineage>
        <taxon>Eukaryota</taxon>
        <taxon>Fungi</taxon>
        <taxon>Fungi incertae sedis</taxon>
        <taxon>Chytridiomycota</taxon>
        <taxon>Chytridiomycota incertae sedis</taxon>
        <taxon>Chytridiomycetes</taxon>
        <taxon>Rhizophydiales</taxon>
        <taxon>Rhizophydiales incertae sedis</taxon>
        <taxon>Polyrhizophydium</taxon>
    </lineage>
</organism>
<dbReference type="Gene3D" id="3.40.1790.10">
    <property type="entry name" value="Indigoidine synthase domain"/>
    <property type="match status" value="1"/>
</dbReference>
<keyword evidence="5" id="KW-0326">Glycosidase</keyword>
<dbReference type="PANTHER" id="PTHR42909:SF1">
    <property type="entry name" value="CARBOHYDRATE KINASE PFKB DOMAIN-CONTAINING PROTEIN"/>
    <property type="match status" value="1"/>
</dbReference>
<dbReference type="Proteomes" id="UP001527925">
    <property type="component" value="Unassembled WGS sequence"/>
</dbReference>
<protein>
    <recommendedName>
        <fullName evidence="6">Carbohydrate kinase PfkB domain-containing protein</fullName>
    </recommendedName>
</protein>
<evidence type="ECO:0000256" key="4">
    <source>
        <dbReference type="ARBA" id="ARBA00023239"/>
    </source>
</evidence>
<evidence type="ECO:0000256" key="3">
    <source>
        <dbReference type="ARBA" id="ARBA00023211"/>
    </source>
</evidence>
<dbReference type="Pfam" id="PF00294">
    <property type="entry name" value="PfkB"/>
    <property type="match status" value="1"/>
</dbReference>
<dbReference type="InterPro" id="IPR029056">
    <property type="entry name" value="Ribokinase-like"/>
</dbReference>
<keyword evidence="8" id="KW-1185">Reference proteome</keyword>
<evidence type="ECO:0000259" key="6">
    <source>
        <dbReference type="Pfam" id="PF00294"/>
    </source>
</evidence>
<dbReference type="InterPro" id="IPR011611">
    <property type="entry name" value="PfkB_dom"/>
</dbReference>
<evidence type="ECO:0000256" key="5">
    <source>
        <dbReference type="ARBA" id="ARBA00023295"/>
    </source>
</evidence>
<dbReference type="PANTHER" id="PTHR42909">
    <property type="entry name" value="ZGC:136858"/>
    <property type="match status" value="1"/>
</dbReference>
<evidence type="ECO:0000256" key="2">
    <source>
        <dbReference type="ARBA" id="ARBA00022801"/>
    </source>
</evidence>
<keyword evidence="2" id="KW-0378">Hydrolase</keyword>
<keyword evidence="3" id="KW-0464">Manganese</keyword>
<gene>
    <name evidence="7" type="ORF">HK105_208298</name>
</gene>
<dbReference type="SUPFAM" id="SSF53613">
    <property type="entry name" value="Ribokinase-like"/>
    <property type="match status" value="1"/>
</dbReference>
<dbReference type="InterPro" id="IPR007342">
    <property type="entry name" value="PsuG"/>
</dbReference>
<dbReference type="SUPFAM" id="SSF110581">
    <property type="entry name" value="Indigoidine synthase A-like"/>
    <property type="match status" value="1"/>
</dbReference>
<dbReference type="EMBL" id="JADGIZ020000073">
    <property type="protein sequence ID" value="KAL2912230.1"/>
    <property type="molecule type" value="Genomic_DNA"/>
</dbReference>
<evidence type="ECO:0000313" key="7">
    <source>
        <dbReference type="EMBL" id="KAL2912230.1"/>
    </source>
</evidence>
<accession>A0ABR4MY85</accession>
<evidence type="ECO:0000256" key="1">
    <source>
        <dbReference type="ARBA" id="ARBA00022723"/>
    </source>
</evidence>
<evidence type="ECO:0000313" key="8">
    <source>
        <dbReference type="Proteomes" id="UP001527925"/>
    </source>
</evidence>
<reference evidence="7 8" key="1">
    <citation type="submission" date="2023-09" db="EMBL/GenBank/DDBJ databases">
        <title>Pangenome analysis of Batrachochytrium dendrobatidis and related Chytrids.</title>
        <authorList>
            <person name="Yacoub M.N."/>
            <person name="Stajich J.E."/>
            <person name="James T.Y."/>
        </authorList>
    </citation>
    <scope>NUCLEOTIDE SEQUENCE [LARGE SCALE GENOMIC DNA]</scope>
    <source>
        <strain evidence="7 8">JEL0888</strain>
    </source>
</reference>
<dbReference type="CDD" id="cd01941">
    <property type="entry name" value="YeiC_kinase_like"/>
    <property type="match status" value="1"/>
</dbReference>
<dbReference type="InterPro" id="IPR022830">
    <property type="entry name" value="Indigdn_synthA-like"/>
</dbReference>